<dbReference type="Proteomes" id="UP000321947">
    <property type="component" value="Unassembled WGS sequence"/>
</dbReference>
<reference evidence="3 4" key="1">
    <citation type="submission" date="2019-08" db="EMBL/GenBank/DDBJ databases">
        <title>Draft genome sequences of two oriental melons (Cucumis melo L. var makuwa).</title>
        <authorList>
            <person name="Kwon S.-Y."/>
        </authorList>
    </citation>
    <scope>NUCLEOTIDE SEQUENCE [LARGE SCALE GENOMIC DNA]</scope>
    <source>
        <strain evidence="4">cv. Chang Bougi</strain>
        <strain evidence="3">cv. SW 3</strain>
        <tissue evidence="1">Leaf</tissue>
    </source>
</reference>
<evidence type="ECO:0000313" key="2">
    <source>
        <dbReference type="EMBL" id="TYK00772.1"/>
    </source>
</evidence>
<dbReference type="SUPFAM" id="SSF56672">
    <property type="entry name" value="DNA/RNA polymerases"/>
    <property type="match status" value="1"/>
</dbReference>
<proteinExistence type="predicted"/>
<dbReference type="PANTHER" id="PTHR24559">
    <property type="entry name" value="TRANSPOSON TY3-I GAG-POL POLYPROTEIN"/>
    <property type="match status" value="1"/>
</dbReference>
<organism evidence="1 3">
    <name type="scientific">Cucumis melo var. makuwa</name>
    <name type="common">Oriental melon</name>
    <dbReference type="NCBI Taxonomy" id="1194695"/>
    <lineage>
        <taxon>Eukaryota</taxon>
        <taxon>Viridiplantae</taxon>
        <taxon>Streptophyta</taxon>
        <taxon>Embryophyta</taxon>
        <taxon>Tracheophyta</taxon>
        <taxon>Spermatophyta</taxon>
        <taxon>Magnoliopsida</taxon>
        <taxon>eudicotyledons</taxon>
        <taxon>Gunneridae</taxon>
        <taxon>Pentapetalae</taxon>
        <taxon>rosids</taxon>
        <taxon>fabids</taxon>
        <taxon>Cucurbitales</taxon>
        <taxon>Cucurbitaceae</taxon>
        <taxon>Benincaseae</taxon>
        <taxon>Cucumis</taxon>
    </lineage>
</organism>
<dbReference type="PANTHER" id="PTHR24559:SF444">
    <property type="entry name" value="REVERSE TRANSCRIPTASE DOMAIN-CONTAINING PROTEIN"/>
    <property type="match status" value="1"/>
</dbReference>
<evidence type="ECO:0000313" key="1">
    <source>
        <dbReference type="EMBL" id="KAA0060532.1"/>
    </source>
</evidence>
<accession>A0A5A7UXF4</accession>
<dbReference type="Gene3D" id="3.30.70.270">
    <property type="match status" value="1"/>
</dbReference>
<dbReference type="OrthoDB" id="415724at2759"/>
<comment type="caution">
    <text evidence="1">The sequence shown here is derived from an EMBL/GenBank/DDBJ whole genome shotgun (WGS) entry which is preliminary data.</text>
</comment>
<gene>
    <name evidence="2" type="ORF">E5676_scaffold420G00370</name>
    <name evidence="1" type="ORF">E6C27_scaffold22G003890</name>
</gene>
<dbReference type="EMBL" id="SSTE01005668">
    <property type="protein sequence ID" value="KAA0060532.1"/>
    <property type="molecule type" value="Genomic_DNA"/>
</dbReference>
<dbReference type="InterPro" id="IPR043128">
    <property type="entry name" value="Rev_trsase/Diguanyl_cyclase"/>
</dbReference>
<name>A0A5A7UXF4_CUCMM</name>
<dbReference type="Gene3D" id="3.10.10.10">
    <property type="entry name" value="HIV Type 1 Reverse Transcriptase, subunit A, domain 1"/>
    <property type="match status" value="1"/>
</dbReference>
<dbReference type="Proteomes" id="UP000321393">
    <property type="component" value="Unassembled WGS sequence"/>
</dbReference>
<dbReference type="AlphaFoldDB" id="A0A5A7UXF4"/>
<evidence type="ECO:0000313" key="3">
    <source>
        <dbReference type="Proteomes" id="UP000321393"/>
    </source>
</evidence>
<evidence type="ECO:0000313" key="4">
    <source>
        <dbReference type="Proteomes" id="UP000321947"/>
    </source>
</evidence>
<dbReference type="InterPro" id="IPR043502">
    <property type="entry name" value="DNA/RNA_pol_sf"/>
</dbReference>
<protein>
    <submittedName>
        <fullName evidence="1">Retrotransposon protein, putative, Ty3-gypsy sub-class</fullName>
    </submittedName>
</protein>
<sequence>MRSGYHQLKVNESDIPKTTFMTRFGHYEFIVMTFVLMNVWVRHIVSADGVNIDPQKIKVVVNWERPFTATEYYRHFVEDFSKLALPLTTLSCETSVSRASREQGKEYVIYCDALMHGLGYVLIQESKVIVDALRQLKKHECTANVVADALSRKSRLSESLLCDVQVSLLRELMSSKAVVAVESLGSSISQFQVRSSLVTKIMRRQSEDANLQNKWLKLRSDGVIAN</sequence>
<dbReference type="EMBL" id="SSTD01016540">
    <property type="protein sequence ID" value="TYK00772.1"/>
    <property type="molecule type" value="Genomic_DNA"/>
</dbReference>
<dbReference type="InterPro" id="IPR053134">
    <property type="entry name" value="RNA-dir_DNA_polymerase"/>
</dbReference>